<keyword evidence="7" id="KW-0479">Metal-binding</keyword>
<dbReference type="GO" id="GO:0008270">
    <property type="term" value="F:zinc ion binding"/>
    <property type="evidence" value="ECO:0007669"/>
    <property type="project" value="UniProtKB-KW"/>
</dbReference>
<evidence type="ECO:0000313" key="17">
    <source>
        <dbReference type="EMBL" id="CAB3222273.1"/>
    </source>
</evidence>
<evidence type="ECO:0000256" key="7">
    <source>
        <dbReference type="ARBA" id="ARBA00022723"/>
    </source>
</evidence>
<evidence type="ECO:0000256" key="12">
    <source>
        <dbReference type="ARBA" id="ARBA00023136"/>
    </source>
</evidence>
<evidence type="ECO:0000256" key="3">
    <source>
        <dbReference type="ARBA" id="ARBA00008704"/>
    </source>
</evidence>
<dbReference type="EMBL" id="CADEBC010000083">
    <property type="protein sequence ID" value="CAB3222273.1"/>
    <property type="molecule type" value="Genomic_DNA"/>
</dbReference>
<comment type="pathway">
    <text evidence="2">Protein modification; protein ubiquitination.</text>
</comment>
<dbReference type="CDD" id="cd16451">
    <property type="entry name" value="mRING_PEX12"/>
    <property type="match status" value="1"/>
</dbReference>
<evidence type="ECO:0000256" key="4">
    <source>
        <dbReference type="ARBA" id="ARBA00018980"/>
    </source>
</evidence>
<keyword evidence="11" id="KW-1133">Transmembrane helix</keyword>
<reference evidence="19 20" key="1">
    <citation type="submission" date="2020-04" db="EMBL/GenBank/DDBJ databases">
        <authorList>
            <person name="Wallbank WR R."/>
            <person name="Pardo Diaz C."/>
            <person name="Kozak K."/>
            <person name="Martin S."/>
            <person name="Jiggins C."/>
            <person name="Moest M."/>
            <person name="Warren A I."/>
            <person name="Byers J.R.P. K."/>
            <person name="Montejo-Kovacevich G."/>
            <person name="Yen C E."/>
        </authorList>
    </citation>
    <scope>NUCLEOTIDE SEQUENCE [LARGE SCALE GENOMIC DNA]</scope>
</reference>
<dbReference type="AlphaFoldDB" id="A0A8S1AJU5"/>
<dbReference type="PANTHER" id="PTHR12888">
    <property type="entry name" value="PEROXISOME ASSEMBLY PROTEIN 12 PEROXIN-12"/>
    <property type="match status" value="1"/>
</dbReference>
<feature type="domain" description="RING-type" evidence="16">
    <location>
        <begin position="279"/>
        <end position="317"/>
    </location>
</feature>
<dbReference type="GO" id="GO:1990429">
    <property type="term" value="C:peroxisomal importomer complex"/>
    <property type="evidence" value="ECO:0007669"/>
    <property type="project" value="TreeGrafter"/>
</dbReference>
<evidence type="ECO:0000256" key="9">
    <source>
        <dbReference type="ARBA" id="ARBA00022833"/>
    </source>
</evidence>
<organism evidence="18 20">
    <name type="scientific">Arctia plantaginis</name>
    <name type="common">Wood tiger moth</name>
    <name type="synonym">Phalaena plantaginis</name>
    <dbReference type="NCBI Taxonomy" id="874455"/>
    <lineage>
        <taxon>Eukaryota</taxon>
        <taxon>Metazoa</taxon>
        <taxon>Ecdysozoa</taxon>
        <taxon>Arthropoda</taxon>
        <taxon>Hexapoda</taxon>
        <taxon>Insecta</taxon>
        <taxon>Pterygota</taxon>
        <taxon>Neoptera</taxon>
        <taxon>Endopterygota</taxon>
        <taxon>Lepidoptera</taxon>
        <taxon>Glossata</taxon>
        <taxon>Ditrysia</taxon>
        <taxon>Noctuoidea</taxon>
        <taxon>Erebidae</taxon>
        <taxon>Arctiinae</taxon>
        <taxon>Arctia</taxon>
    </lineage>
</organism>
<evidence type="ECO:0000313" key="18">
    <source>
        <dbReference type="EMBL" id="CAB3245526.1"/>
    </source>
</evidence>
<evidence type="ECO:0000256" key="10">
    <source>
        <dbReference type="ARBA" id="ARBA00022927"/>
    </source>
</evidence>
<dbReference type="PIRSF" id="PIRSF038074">
    <property type="entry name" value="Peroxisome_assembly_p12"/>
    <property type="match status" value="1"/>
</dbReference>
<keyword evidence="6" id="KW-0812">Transmembrane</keyword>
<proteinExistence type="inferred from homology"/>
<dbReference type="GO" id="GO:0006513">
    <property type="term" value="P:protein monoubiquitination"/>
    <property type="evidence" value="ECO:0007669"/>
    <property type="project" value="TreeGrafter"/>
</dbReference>
<evidence type="ECO:0000259" key="16">
    <source>
        <dbReference type="SMART" id="SM00184"/>
    </source>
</evidence>
<dbReference type="Gene3D" id="3.30.40.10">
    <property type="entry name" value="Zinc/RING finger domain, C3HC4 (zinc finger)"/>
    <property type="match status" value="1"/>
</dbReference>
<dbReference type="Proteomes" id="UP000494106">
    <property type="component" value="Unassembled WGS sequence"/>
</dbReference>
<comment type="caution">
    <text evidence="18">The sequence shown here is derived from an EMBL/GenBank/DDBJ whole genome shotgun (WGS) entry which is preliminary data.</text>
</comment>
<dbReference type="InterPro" id="IPR001841">
    <property type="entry name" value="Znf_RING"/>
</dbReference>
<comment type="subcellular location">
    <subcellularLocation>
        <location evidence="1">Peroxisome membrane</location>
        <topology evidence="1">Multi-pass membrane protein</topology>
    </subcellularLocation>
</comment>
<keyword evidence="5" id="KW-0813">Transport</keyword>
<keyword evidence="12 15" id="KW-0472">Membrane</keyword>
<name>A0A8S1AJU5_ARCPL</name>
<dbReference type="InterPro" id="IPR017375">
    <property type="entry name" value="PEX12"/>
</dbReference>
<keyword evidence="9" id="KW-0862">Zinc</keyword>
<gene>
    <name evidence="18" type="ORF">APLA_LOCUS11102</name>
    <name evidence="17" type="ORF">APLA_LOCUS986</name>
</gene>
<dbReference type="PANTHER" id="PTHR12888:SF0">
    <property type="entry name" value="PEROXISOME ASSEMBLY PROTEIN 12"/>
    <property type="match status" value="1"/>
</dbReference>
<dbReference type="GO" id="GO:0004842">
    <property type="term" value="F:ubiquitin-protein transferase activity"/>
    <property type="evidence" value="ECO:0007669"/>
    <property type="project" value="TreeGrafter"/>
</dbReference>
<accession>A0A8S1AJU5</accession>
<dbReference type="GO" id="GO:0016558">
    <property type="term" value="P:protein import into peroxisome matrix"/>
    <property type="evidence" value="ECO:0007669"/>
    <property type="project" value="UniProtKB-UniRule"/>
</dbReference>
<evidence type="ECO:0000256" key="5">
    <source>
        <dbReference type="ARBA" id="ARBA00022448"/>
    </source>
</evidence>
<dbReference type="OrthoDB" id="107372at2759"/>
<dbReference type="SUPFAM" id="SSF57850">
    <property type="entry name" value="RING/U-box"/>
    <property type="match status" value="1"/>
</dbReference>
<evidence type="ECO:0000313" key="20">
    <source>
        <dbReference type="Proteomes" id="UP000494256"/>
    </source>
</evidence>
<evidence type="ECO:0000313" key="19">
    <source>
        <dbReference type="Proteomes" id="UP000494106"/>
    </source>
</evidence>
<dbReference type="InterPro" id="IPR006845">
    <property type="entry name" value="Pex_N"/>
</dbReference>
<evidence type="ECO:0000256" key="14">
    <source>
        <dbReference type="ARBA" id="ARBA00029692"/>
    </source>
</evidence>
<dbReference type="Proteomes" id="UP000494256">
    <property type="component" value="Unassembled WGS sequence"/>
</dbReference>
<evidence type="ECO:0000256" key="1">
    <source>
        <dbReference type="ARBA" id="ARBA00004585"/>
    </source>
</evidence>
<evidence type="ECO:0000256" key="11">
    <source>
        <dbReference type="ARBA" id="ARBA00022989"/>
    </source>
</evidence>
<dbReference type="GO" id="GO:0005778">
    <property type="term" value="C:peroxisomal membrane"/>
    <property type="evidence" value="ECO:0007669"/>
    <property type="project" value="UniProtKB-SubCell"/>
</dbReference>
<evidence type="ECO:0000256" key="8">
    <source>
        <dbReference type="ARBA" id="ARBA00022771"/>
    </source>
</evidence>
<keyword evidence="13 15" id="KW-0576">Peroxisome</keyword>
<sequence>MAVYAAHLTRTLQGTPSIFQVTAQEALGATVKPALQKVVEFLAANYPNKCGWSVNWYDELYLLFDCCLQYYYLKHYAASFSESFYELVRVPKISSEFNTGQHLPIYLERASLAVLVLLPYIKDKIEKIVEKWREDEEDGRLSKSSSDSLRRAAIRTYSIVYTITSCVRLVQLARYLAGGSRSHAPALALLGLALREAPPRELEENTWGDLLRNIITGRFGSAMVTFPMLGSLVLSAMEYGAFGVQFLRWWDTRAVHTAALPTPEPPQRDERAVRWRNKCPLCLQSWKIPTVLPVSGYIFCYSCISRHVRATGACPVTRCPAGDHSLVRLYLD</sequence>
<dbReference type="Pfam" id="PF04757">
    <property type="entry name" value="Pex2_Pex12"/>
    <property type="match status" value="1"/>
</dbReference>
<comment type="similarity">
    <text evidence="3 15">Belongs to the pex2/pex10/pex12 family.</text>
</comment>
<evidence type="ECO:0000256" key="2">
    <source>
        <dbReference type="ARBA" id="ARBA00004906"/>
    </source>
</evidence>
<evidence type="ECO:0000256" key="6">
    <source>
        <dbReference type="ARBA" id="ARBA00022692"/>
    </source>
</evidence>
<dbReference type="SMART" id="SM00184">
    <property type="entry name" value="RING"/>
    <property type="match status" value="1"/>
</dbReference>
<protein>
    <recommendedName>
        <fullName evidence="4 15">Peroxisome assembly protein 12</fullName>
    </recommendedName>
    <alternativeName>
        <fullName evidence="14 15">Peroxin-12</fullName>
    </alternativeName>
</protein>
<evidence type="ECO:0000256" key="13">
    <source>
        <dbReference type="ARBA" id="ARBA00023140"/>
    </source>
</evidence>
<keyword evidence="8" id="KW-0863">Zinc-finger</keyword>
<dbReference type="EMBL" id="CADEBD010000327">
    <property type="protein sequence ID" value="CAB3245526.1"/>
    <property type="molecule type" value="Genomic_DNA"/>
</dbReference>
<comment type="function">
    <text evidence="15">Component of a retrotranslocation channel required for peroxisome organization by mediating export of the PEX5 receptor from peroxisomes to the cytosol, thereby promoting PEX5 recycling.</text>
</comment>
<keyword evidence="19" id="KW-1185">Reference proteome</keyword>
<keyword evidence="10" id="KW-0653">Protein transport</keyword>
<evidence type="ECO:0000256" key="15">
    <source>
        <dbReference type="PIRNR" id="PIRNR038074"/>
    </source>
</evidence>
<dbReference type="InterPro" id="IPR013083">
    <property type="entry name" value="Znf_RING/FYVE/PHD"/>
</dbReference>